<gene>
    <name evidence="2" type="ORF">ANCCEY_03727</name>
</gene>
<sequence length="65" mass="6765">MCPNGETAVSGCFPNGGCGSGFECVRHMNLCCPPGGNEIVPSSPHNNLKMNDSPIADDVKETNNV</sequence>
<proteinExistence type="predicted"/>
<dbReference type="AlphaFoldDB" id="A0A0D6M485"/>
<name>A0A0D6M485_9BILA</name>
<organism evidence="2 3">
    <name type="scientific">Ancylostoma ceylanicum</name>
    <dbReference type="NCBI Taxonomy" id="53326"/>
    <lineage>
        <taxon>Eukaryota</taxon>
        <taxon>Metazoa</taxon>
        <taxon>Ecdysozoa</taxon>
        <taxon>Nematoda</taxon>
        <taxon>Chromadorea</taxon>
        <taxon>Rhabditida</taxon>
        <taxon>Rhabditina</taxon>
        <taxon>Rhabditomorpha</taxon>
        <taxon>Strongyloidea</taxon>
        <taxon>Ancylostomatidae</taxon>
        <taxon>Ancylostomatinae</taxon>
        <taxon>Ancylostoma</taxon>
    </lineage>
</organism>
<protein>
    <submittedName>
        <fullName evidence="2">Uncharacterized protein</fullName>
    </submittedName>
</protein>
<dbReference type="Proteomes" id="UP000054495">
    <property type="component" value="Unassembled WGS sequence"/>
</dbReference>
<accession>A0A0D6M485</accession>
<evidence type="ECO:0000313" key="3">
    <source>
        <dbReference type="Proteomes" id="UP000054495"/>
    </source>
</evidence>
<evidence type="ECO:0000313" key="2">
    <source>
        <dbReference type="EMBL" id="EPB77201.1"/>
    </source>
</evidence>
<reference evidence="2 3" key="1">
    <citation type="submission" date="2013-05" db="EMBL/GenBank/DDBJ databases">
        <title>Draft genome of the parasitic nematode Anyclostoma ceylanicum.</title>
        <authorList>
            <person name="Mitreva M."/>
        </authorList>
    </citation>
    <scope>NUCLEOTIDE SEQUENCE [LARGE SCALE GENOMIC DNA]</scope>
</reference>
<keyword evidence="3" id="KW-1185">Reference proteome</keyword>
<evidence type="ECO:0000256" key="1">
    <source>
        <dbReference type="SAM" id="MobiDB-lite"/>
    </source>
</evidence>
<dbReference type="EMBL" id="KE124843">
    <property type="protein sequence ID" value="EPB77201.1"/>
    <property type="molecule type" value="Genomic_DNA"/>
</dbReference>
<feature type="region of interest" description="Disordered" evidence="1">
    <location>
        <begin position="42"/>
        <end position="65"/>
    </location>
</feature>